<evidence type="ECO:0000256" key="1">
    <source>
        <dbReference type="SAM" id="MobiDB-lite"/>
    </source>
</evidence>
<evidence type="ECO:0000313" key="2">
    <source>
        <dbReference type="EMBL" id="CDI52757.1"/>
    </source>
</evidence>
<feature type="compositionally biased region" description="Pro residues" evidence="1">
    <location>
        <begin position="1"/>
        <end position="12"/>
    </location>
</feature>
<proteinExistence type="predicted"/>
<name>A0A077R1L0_9BASI</name>
<feature type="region of interest" description="Disordered" evidence="1">
    <location>
        <begin position="1"/>
        <end position="54"/>
    </location>
</feature>
<protein>
    <submittedName>
        <fullName evidence="2">Uncharacterized protein</fullName>
    </submittedName>
</protein>
<feature type="compositionally biased region" description="Polar residues" evidence="1">
    <location>
        <begin position="14"/>
        <end position="26"/>
    </location>
</feature>
<sequence>MQSPPTVSPLPSRPTETGPYTQSHASEANHVVSANFERIESSGPRSSVAHKRRDVIDTMPSFKSSDIPNLTGRVAIVTGGNSGLGE</sequence>
<accession>A0A077R1L0</accession>
<dbReference type="EMBL" id="HG529549">
    <property type="protein sequence ID" value="CDI52757.1"/>
    <property type="molecule type" value="Genomic_DNA"/>
</dbReference>
<dbReference type="AlphaFoldDB" id="A0A077R1L0"/>
<organism evidence="2">
    <name type="scientific">Melanopsichium pennsylvanicum 4</name>
    <dbReference type="NCBI Taxonomy" id="1398559"/>
    <lineage>
        <taxon>Eukaryota</taxon>
        <taxon>Fungi</taxon>
        <taxon>Dikarya</taxon>
        <taxon>Basidiomycota</taxon>
        <taxon>Ustilaginomycotina</taxon>
        <taxon>Ustilaginomycetes</taxon>
        <taxon>Ustilaginales</taxon>
        <taxon>Ustilaginaceae</taxon>
        <taxon>Melanopsichium</taxon>
    </lineage>
</organism>
<reference evidence="2" key="1">
    <citation type="journal article" date="2014" name="Genome Biol. Evol.">
        <title>Gene Loss Rather Than Gene Gain Is Associated with a Host Jump from Monocots to Dicots in the Smut Fungus Melanopsichium pennsylvanicum.</title>
        <authorList>
            <person name="Sharma R."/>
            <person name="Mishra B."/>
            <person name="Runge F."/>
            <person name="Thines M."/>
        </authorList>
    </citation>
    <scope>NUCLEOTIDE SEQUENCE</scope>
    <source>
        <strain evidence="2">4</strain>
    </source>
</reference>